<dbReference type="SUPFAM" id="SSF53067">
    <property type="entry name" value="Actin-like ATPase domain"/>
    <property type="match status" value="1"/>
</dbReference>
<dbReference type="InterPro" id="IPR007729">
    <property type="entry name" value="DGOK"/>
</dbReference>
<evidence type="ECO:0000313" key="1">
    <source>
        <dbReference type="EMBL" id="SPJ30684.1"/>
    </source>
</evidence>
<name>A0A2R8CE29_9RHOB</name>
<reference evidence="2" key="1">
    <citation type="submission" date="2018-03" db="EMBL/GenBank/DDBJ databases">
        <authorList>
            <person name="Rodrigo-Torres L."/>
            <person name="Arahal R. D."/>
            <person name="Lucena T."/>
        </authorList>
    </citation>
    <scope>NUCLEOTIDE SEQUENCE [LARGE SCALE GENOMIC DNA]</scope>
    <source>
        <strain evidence="2">CECT 7615</strain>
    </source>
</reference>
<dbReference type="InterPro" id="IPR043129">
    <property type="entry name" value="ATPase_NBD"/>
</dbReference>
<dbReference type="AlphaFoldDB" id="A0A2R8CE29"/>
<dbReference type="RefSeq" id="WP_108791413.1">
    <property type="nucleotide sequence ID" value="NZ_ONZG01000013.1"/>
</dbReference>
<dbReference type="InterPro" id="IPR042257">
    <property type="entry name" value="DGOK_C"/>
</dbReference>
<keyword evidence="1" id="KW-0808">Transferase</keyword>
<dbReference type="CDD" id="cd24012">
    <property type="entry name" value="ASKHA_NBD_KDGal-kinase"/>
    <property type="match status" value="1"/>
</dbReference>
<dbReference type="Gene3D" id="3.30.420.310">
    <property type="entry name" value="2-keto-3-deoxy-galactonokinase, C-terminal domain"/>
    <property type="match status" value="1"/>
</dbReference>
<dbReference type="EMBL" id="ONZG01000013">
    <property type="protein sequence ID" value="SPJ30684.1"/>
    <property type="molecule type" value="Genomic_DNA"/>
</dbReference>
<evidence type="ECO:0000313" key="2">
    <source>
        <dbReference type="Proteomes" id="UP000244898"/>
    </source>
</evidence>
<dbReference type="Gene3D" id="3.30.420.300">
    <property type="entry name" value="2-keto-3-deoxy-galactonokinase, substrate binding domain"/>
    <property type="match status" value="1"/>
</dbReference>
<dbReference type="EC" id="2.7.1.58" evidence="1"/>
<gene>
    <name evidence="1" type="primary">dgoK1_2</name>
    <name evidence="1" type="ORF">TRM7615_04218</name>
</gene>
<dbReference type="OrthoDB" id="256574at2"/>
<dbReference type="Pfam" id="PF05035">
    <property type="entry name" value="DGOK"/>
    <property type="match status" value="1"/>
</dbReference>
<keyword evidence="2" id="KW-1185">Reference proteome</keyword>
<accession>A0A2R8CE29</accession>
<keyword evidence="1" id="KW-0418">Kinase</keyword>
<dbReference type="GO" id="GO:0034194">
    <property type="term" value="P:D-galactonate catabolic process"/>
    <property type="evidence" value="ECO:0007669"/>
    <property type="project" value="InterPro"/>
</dbReference>
<proteinExistence type="predicted"/>
<dbReference type="InterPro" id="IPR042258">
    <property type="entry name" value="DGOK_N"/>
</dbReference>
<organism evidence="1 2">
    <name type="scientific">Falsiruegeria mediterranea M17</name>
    <dbReference type="NCBI Taxonomy" id="1200281"/>
    <lineage>
        <taxon>Bacteria</taxon>
        <taxon>Pseudomonadati</taxon>
        <taxon>Pseudomonadota</taxon>
        <taxon>Alphaproteobacteria</taxon>
        <taxon>Rhodobacterales</taxon>
        <taxon>Roseobacteraceae</taxon>
        <taxon>Falsiruegeria</taxon>
    </lineage>
</organism>
<protein>
    <submittedName>
        <fullName evidence="1">Putative 2-dehydro-3-deoxygalactonokinase DgoK1</fullName>
        <ecNumber evidence="1">2.7.1.58</ecNumber>
    </submittedName>
</protein>
<sequence>MSIDAIHPDWVAVDWGTTHVRVWLMSHDGRVLDHRRSDQGMGRLDQDQFEPVLTDLLAGVPPSQSLPVLICGMAGSRQGWTEAPYVATPCSPPGIGQATRARCKTWDVRILPGVKQASPADVMRGEETQIAGVLLEEPTFSGVLCLPGTHNKWVRIVKGRIVSFQTFMTGELFALLEGQSVLRHSVATRGWDADAFDIGVSQGLDQPHALAGALFSLRAESLLNDLSGTAARARLSGLLIGAELAATRPLWRDHKVAVLGGNDVAQSYEAALAAQGAVLHALDIDTPTLSGLRAAYAHLKETT</sequence>
<dbReference type="Proteomes" id="UP000244898">
    <property type="component" value="Unassembled WGS sequence"/>
</dbReference>
<dbReference type="GO" id="GO:0008671">
    <property type="term" value="F:2-dehydro-3-deoxygalactonokinase activity"/>
    <property type="evidence" value="ECO:0007669"/>
    <property type="project" value="UniProtKB-EC"/>
</dbReference>